<keyword evidence="3 8" id="KW-0545">Nucleotide biosynthesis</keyword>
<keyword evidence="6 8" id="KW-0067">ATP-binding</keyword>
<dbReference type="OrthoDB" id="9774907at2"/>
<dbReference type="Proteomes" id="UP000201169">
    <property type="component" value="Chromosome"/>
</dbReference>
<dbReference type="SUPFAM" id="SSF52540">
    <property type="entry name" value="P-loop containing nucleoside triphosphate hydrolases"/>
    <property type="match status" value="1"/>
</dbReference>
<feature type="domain" description="Thymidylate kinase-like" evidence="9">
    <location>
        <begin position="5"/>
        <end position="188"/>
    </location>
</feature>
<keyword evidence="2 8" id="KW-0808">Transferase</keyword>
<accession>A0A222MYS2</accession>
<comment type="function">
    <text evidence="8">Phosphorylation of dTMP to form dTDP in both de novo and salvage pathways of dTTP synthesis.</text>
</comment>
<evidence type="ECO:0000259" key="9">
    <source>
        <dbReference type="Pfam" id="PF02223"/>
    </source>
</evidence>
<reference evidence="10 11" key="1">
    <citation type="submission" date="2017-07" db="EMBL/GenBank/DDBJ databases">
        <title>Analysis of two Campylobacter avium genomes and identification of a novel hippuricase gene.</title>
        <authorList>
            <person name="Miller W.G."/>
            <person name="Chapman M.H."/>
            <person name="Yee E."/>
            <person name="Revez J."/>
            <person name="Bono J.L."/>
            <person name="Rossi M."/>
        </authorList>
    </citation>
    <scope>NUCLEOTIDE SEQUENCE [LARGE SCALE GENOMIC DNA]</scope>
    <source>
        <strain evidence="10 11">LMG 24591</strain>
    </source>
</reference>
<dbReference type="GO" id="GO:0004798">
    <property type="term" value="F:dTMP kinase activity"/>
    <property type="evidence" value="ECO:0007669"/>
    <property type="project" value="UniProtKB-UniRule"/>
</dbReference>
<keyword evidence="5 8" id="KW-0418">Kinase</keyword>
<dbReference type="InterPro" id="IPR039430">
    <property type="entry name" value="Thymidylate_kin-like_dom"/>
</dbReference>
<sequence length="194" mass="22614">MYVVLEGVDCVGKSTQIKLLKDYFKDALFTFEPGNTKLGKELRKLLLNSDFDICKEAECLLFLADRAQHFNELISKNKDKLIISDRSLISGMAYAKDFDKELLFRLNSFALSDFFPDKIIFLKADENTLKARLNSKNLDSIEKRGLEYFLQIQRKIEESILFLKEKKQNISYIILDAKDDKHIINKKIKDFIND</sequence>
<dbReference type="EC" id="2.7.4.9" evidence="8"/>
<organism evidence="10 11">
    <name type="scientific">Campylobacter avium LMG 24591</name>
    <dbReference type="NCBI Taxonomy" id="522484"/>
    <lineage>
        <taxon>Bacteria</taxon>
        <taxon>Pseudomonadati</taxon>
        <taxon>Campylobacterota</taxon>
        <taxon>Epsilonproteobacteria</taxon>
        <taxon>Campylobacterales</taxon>
        <taxon>Campylobacteraceae</taxon>
        <taxon>Campylobacter</taxon>
    </lineage>
</organism>
<dbReference type="GO" id="GO:0006233">
    <property type="term" value="P:dTDP biosynthetic process"/>
    <property type="evidence" value="ECO:0007669"/>
    <property type="project" value="InterPro"/>
</dbReference>
<dbReference type="NCBIfam" id="TIGR00041">
    <property type="entry name" value="DTMP_kinase"/>
    <property type="match status" value="1"/>
</dbReference>
<dbReference type="Pfam" id="PF02223">
    <property type="entry name" value="Thymidylate_kin"/>
    <property type="match status" value="1"/>
</dbReference>
<dbReference type="GO" id="GO:0005524">
    <property type="term" value="F:ATP binding"/>
    <property type="evidence" value="ECO:0007669"/>
    <property type="project" value="UniProtKB-UniRule"/>
</dbReference>
<gene>
    <name evidence="8 10" type="primary">tmk</name>
    <name evidence="10" type="ORF">CAV_1050</name>
</gene>
<evidence type="ECO:0000256" key="2">
    <source>
        <dbReference type="ARBA" id="ARBA00022679"/>
    </source>
</evidence>
<dbReference type="PANTHER" id="PTHR10344">
    <property type="entry name" value="THYMIDYLATE KINASE"/>
    <property type="match status" value="1"/>
</dbReference>
<feature type="binding site" evidence="8">
    <location>
        <begin position="7"/>
        <end position="14"/>
    </location>
    <ligand>
        <name>ATP</name>
        <dbReference type="ChEBI" id="CHEBI:30616"/>
    </ligand>
</feature>
<dbReference type="Gene3D" id="3.40.50.300">
    <property type="entry name" value="P-loop containing nucleotide triphosphate hydrolases"/>
    <property type="match status" value="1"/>
</dbReference>
<evidence type="ECO:0000256" key="1">
    <source>
        <dbReference type="ARBA" id="ARBA00009776"/>
    </source>
</evidence>
<evidence type="ECO:0000256" key="5">
    <source>
        <dbReference type="ARBA" id="ARBA00022777"/>
    </source>
</evidence>
<dbReference type="AlphaFoldDB" id="A0A222MYS2"/>
<dbReference type="PANTHER" id="PTHR10344:SF4">
    <property type="entry name" value="UMP-CMP KINASE 2, MITOCHONDRIAL"/>
    <property type="match status" value="1"/>
</dbReference>
<evidence type="ECO:0000256" key="6">
    <source>
        <dbReference type="ARBA" id="ARBA00022840"/>
    </source>
</evidence>
<dbReference type="GO" id="GO:0005829">
    <property type="term" value="C:cytosol"/>
    <property type="evidence" value="ECO:0007669"/>
    <property type="project" value="TreeGrafter"/>
</dbReference>
<evidence type="ECO:0000256" key="8">
    <source>
        <dbReference type="HAMAP-Rule" id="MF_00165"/>
    </source>
</evidence>
<name>A0A222MYS2_9BACT</name>
<dbReference type="CDD" id="cd01672">
    <property type="entry name" value="TMPK"/>
    <property type="match status" value="1"/>
</dbReference>
<dbReference type="InterPro" id="IPR018094">
    <property type="entry name" value="Thymidylate_kinase"/>
</dbReference>
<comment type="similarity">
    <text evidence="1 8">Belongs to the thymidylate kinase family.</text>
</comment>
<evidence type="ECO:0000256" key="7">
    <source>
        <dbReference type="ARBA" id="ARBA00048743"/>
    </source>
</evidence>
<evidence type="ECO:0000256" key="3">
    <source>
        <dbReference type="ARBA" id="ARBA00022727"/>
    </source>
</evidence>
<dbReference type="InterPro" id="IPR027417">
    <property type="entry name" value="P-loop_NTPase"/>
</dbReference>
<evidence type="ECO:0000256" key="4">
    <source>
        <dbReference type="ARBA" id="ARBA00022741"/>
    </source>
</evidence>
<protein>
    <recommendedName>
        <fullName evidence="8">Thymidylate kinase</fullName>
        <ecNumber evidence="8">2.7.4.9</ecNumber>
    </recommendedName>
    <alternativeName>
        <fullName evidence="8">dTMP kinase</fullName>
    </alternativeName>
</protein>
<proteinExistence type="inferred from homology"/>
<dbReference type="KEGG" id="cavi:CAV_1050"/>
<dbReference type="HAMAP" id="MF_00165">
    <property type="entry name" value="Thymidylate_kinase"/>
    <property type="match status" value="1"/>
</dbReference>
<comment type="catalytic activity">
    <reaction evidence="7 8">
        <text>dTMP + ATP = dTDP + ADP</text>
        <dbReference type="Rhea" id="RHEA:13517"/>
        <dbReference type="ChEBI" id="CHEBI:30616"/>
        <dbReference type="ChEBI" id="CHEBI:58369"/>
        <dbReference type="ChEBI" id="CHEBI:63528"/>
        <dbReference type="ChEBI" id="CHEBI:456216"/>
        <dbReference type="EC" id="2.7.4.9"/>
    </reaction>
</comment>
<evidence type="ECO:0000313" key="11">
    <source>
        <dbReference type="Proteomes" id="UP000201169"/>
    </source>
</evidence>
<dbReference type="EMBL" id="CP022347">
    <property type="protein sequence ID" value="ASQ30702.1"/>
    <property type="molecule type" value="Genomic_DNA"/>
</dbReference>
<keyword evidence="4 8" id="KW-0547">Nucleotide-binding</keyword>
<dbReference type="GO" id="GO:0006227">
    <property type="term" value="P:dUDP biosynthetic process"/>
    <property type="evidence" value="ECO:0007669"/>
    <property type="project" value="TreeGrafter"/>
</dbReference>
<keyword evidence="11" id="KW-1185">Reference proteome</keyword>
<evidence type="ECO:0000313" key="10">
    <source>
        <dbReference type="EMBL" id="ASQ30702.1"/>
    </source>
</evidence>
<dbReference type="GO" id="GO:0006235">
    <property type="term" value="P:dTTP biosynthetic process"/>
    <property type="evidence" value="ECO:0007669"/>
    <property type="project" value="UniProtKB-UniRule"/>
</dbReference>
<dbReference type="RefSeq" id="WP_094325455.1">
    <property type="nucleotide sequence ID" value="NZ_CP022347.1"/>
</dbReference>